<dbReference type="Proteomes" id="UP000271098">
    <property type="component" value="Unassembled WGS sequence"/>
</dbReference>
<keyword evidence="1 4" id="KW-0812">Transmembrane</keyword>
<gene>
    <name evidence="5" type="ORF">GPUH_LOCUS6696</name>
</gene>
<evidence type="ECO:0000313" key="6">
    <source>
        <dbReference type="Proteomes" id="UP000271098"/>
    </source>
</evidence>
<protein>
    <submittedName>
        <fullName evidence="7">Transmembrane protein</fullName>
    </submittedName>
</protein>
<evidence type="ECO:0000256" key="2">
    <source>
        <dbReference type="ARBA" id="ARBA00022989"/>
    </source>
</evidence>
<dbReference type="Gene3D" id="3.40.50.300">
    <property type="entry name" value="P-loop containing nucleotide triphosphate hydrolases"/>
    <property type="match status" value="1"/>
</dbReference>
<keyword evidence="2 4" id="KW-1133">Transmembrane helix</keyword>
<dbReference type="Gene3D" id="1.20.1560.10">
    <property type="entry name" value="ABC transporter type 1, transmembrane domain"/>
    <property type="match status" value="1"/>
</dbReference>
<dbReference type="OrthoDB" id="6500128at2759"/>
<sequence>MCCSAALSNTSAGWGVIVVAGVLNTFVMASPASDSIFRIINAGNNTGNIDEGARTVLEGDVQFRKVHFAYPTRPQHSVLSGLNLTAYAVSSTDSLVLMRGPLEEQCLSKKSLKYWGSGVREAWGIEYETCAEQG</sequence>
<evidence type="ECO:0000313" key="7">
    <source>
        <dbReference type="WBParaSite" id="GPUH_0000670701-mRNA-1"/>
    </source>
</evidence>
<dbReference type="AlphaFoldDB" id="A0A183DDA7"/>
<accession>A0A183DDA7</accession>
<reference evidence="7" key="1">
    <citation type="submission" date="2016-06" db="UniProtKB">
        <authorList>
            <consortium name="WormBaseParasite"/>
        </authorList>
    </citation>
    <scope>IDENTIFICATION</scope>
</reference>
<reference evidence="5 6" key="2">
    <citation type="submission" date="2018-11" db="EMBL/GenBank/DDBJ databases">
        <authorList>
            <consortium name="Pathogen Informatics"/>
        </authorList>
    </citation>
    <scope>NUCLEOTIDE SEQUENCE [LARGE SCALE GENOMIC DNA]</scope>
</reference>
<dbReference type="GO" id="GO:0016020">
    <property type="term" value="C:membrane"/>
    <property type="evidence" value="ECO:0007669"/>
    <property type="project" value="InterPro"/>
</dbReference>
<evidence type="ECO:0000256" key="1">
    <source>
        <dbReference type="ARBA" id="ARBA00022692"/>
    </source>
</evidence>
<keyword evidence="3 4" id="KW-0472">Membrane</keyword>
<proteinExistence type="predicted"/>
<keyword evidence="6" id="KW-1185">Reference proteome</keyword>
<feature type="transmembrane region" description="Helical" evidence="4">
    <location>
        <begin position="12"/>
        <end position="29"/>
    </location>
</feature>
<dbReference type="EMBL" id="UYRT01016153">
    <property type="protein sequence ID" value="VDK55703.1"/>
    <property type="molecule type" value="Genomic_DNA"/>
</dbReference>
<dbReference type="WBParaSite" id="GPUH_0000670701-mRNA-1">
    <property type="protein sequence ID" value="GPUH_0000670701-mRNA-1"/>
    <property type="gene ID" value="GPUH_0000670701"/>
</dbReference>
<organism evidence="7">
    <name type="scientific">Gongylonema pulchrum</name>
    <dbReference type="NCBI Taxonomy" id="637853"/>
    <lineage>
        <taxon>Eukaryota</taxon>
        <taxon>Metazoa</taxon>
        <taxon>Ecdysozoa</taxon>
        <taxon>Nematoda</taxon>
        <taxon>Chromadorea</taxon>
        <taxon>Rhabditida</taxon>
        <taxon>Spirurina</taxon>
        <taxon>Spiruromorpha</taxon>
        <taxon>Spiruroidea</taxon>
        <taxon>Gongylonematidae</taxon>
        <taxon>Gongylonema</taxon>
    </lineage>
</organism>
<evidence type="ECO:0000313" key="5">
    <source>
        <dbReference type="EMBL" id="VDK55703.1"/>
    </source>
</evidence>
<evidence type="ECO:0000256" key="3">
    <source>
        <dbReference type="ARBA" id="ARBA00023136"/>
    </source>
</evidence>
<dbReference type="GO" id="GO:0005524">
    <property type="term" value="F:ATP binding"/>
    <property type="evidence" value="ECO:0007669"/>
    <property type="project" value="InterPro"/>
</dbReference>
<dbReference type="InterPro" id="IPR036640">
    <property type="entry name" value="ABC1_TM_sf"/>
</dbReference>
<evidence type="ECO:0000256" key="4">
    <source>
        <dbReference type="SAM" id="Phobius"/>
    </source>
</evidence>
<dbReference type="InterPro" id="IPR027417">
    <property type="entry name" value="P-loop_NTPase"/>
</dbReference>
<name>A0A183DDA7_9BILA</name>